<dbReference type="GO" id="GO:0035694">
    <property type="term" value="P:mitochondrial protein catabolic process"/>
    <property type="evidence" value="ECO:0007669"/>
    <property type="project" value="InterPro"/>
</dbReference>
<name>A0A9D4KMQ2_DREPO</name>
<accession>A0A9D4KMQ2</accession>
<dbReference type="GO" id="GO:0005741">
    <property type="term" value="C:mitochondrial outer membrane"/>
    <property type="evidence" value="ECO:0007669"/>
    <property type="project" value="UniProtKB-SubCell"/>
</dbReference>
<dbReference type="InterPro" id="IPR026169">
    <property type="entry name" value="MIEAP"/>
</dbReference>
<protein>
    <recommendedName>
        <fullName evidence="5">Mitochondria-eating protein</fullName>
    </recommendedName>
    <alternativeName>
        <fullName evidence="12">Spermatogenesis-associated protein 18</fullName>
    </alternativeName>
</protein>
<evidence type="ECO:0000256" key="13">
    <source>
        <dbReference type="SAM" id="Coils"/>
    </source>
</evidence>
<evidence type="ECO:0000256" key="10">
    <source>
        <dbReference type="ARBA" id="ARBA00023128"/>
    </source>
</evidence>
<evidence type="ECO:0000256" key="14">
    <source>
        <dbReference type="SAM" id="MobiDB-lite"/>
    </source>
</evidence>
<evidence type="ECO:0000259" key="15">
    <source>
        <dbReference type="Pfam" id="PF16026"/>
    </source>
</evidence>
<evidence type="ECO:0000256" key="9">
    <source>
        <dbReference type="ARBA" id="ARBA00023121"/>
    </source>
</evidence>
<feature type="compositionally biased region" description="Polar residues" evidence="14">
    <location>
        <begin position="365"/>
        <end position="380"/>
    </location>
</feature>
<keyword evidence="6" id="KW-0963">Cytoplasm</keyword>
<evidence type="ECO:0000256" key="8">
    <source>
        <dbReference type="ARBA" id="ARBA00023054"/>
    </source>
</evidence>
<dbReference type="GO" id="GO:0005759">
    <property type="term" value="C:mitochondrial matrix"/>
    <property type="evidence" value="ECO:0007669"/>
    <property type="project" value="UniProtKB-SubCell"/>
</dbReference>
<keyword evidence="11" id="KW-0472">Membrane</keyword>
<sequence length="558" mass="63829">MAEVPLRMQVEQDGTVPFTCSLIHTQDESVPNRTESKNENLDLLNKLAVEEESNQNMKIIITEKTTEITMLKTKSEKLQRECEKLENELSKCKTRLSKIMGNKLTDNNPAIADLSDSNRPAKLAEQFSELYDNQWTDAFEEQTDMTDDEQGKIEILLNILLNIYEMCKEESQKQTSMLWRIAYMDIDSLGRHDELTIPKDHKSDPTKHWTCETARVYDNVPVIKTGQSPNHLEINKQIKEFRKYVAQISLDNLFQKIYHQLTHFGQAIHHPKMELYIRGCVNICWLMNIQEPPVAFTPKPEQFDQFSTELYRSYTQSGPAIAYLVWPTMLLHKGGPLLLKGITQWCTKADMPMAMKKKEQHDKQCNNVQSKADSISSNKRSQQDGDFGVMNQRENAMQLTNAKERRAQPVNYQLEQVSNDENSITSTFPMTLACMSQANHPTIEPEHIKVDIQPKTDKTSAIELRMDRSPYIGGTGSHAERTRVGNAIDSSASINVDSSTSLDDILKNAVFDPEQVKNVGNNVEETVYKISQSVSSLVKKYQQQENEQSKQKKHHAKI</sequence>
<reference evidence="16" key="2">
    <citation type="submission" date="2020-11" db="EMBL/GenBank/DDBJ databases">
        <authorList>
            <person name="McCartney M.A."/>
            <person name="Auch B."/>
            <person name="Kono T."/>
            <person name="Mallez S."/>
            <person name="Becker A."/>
            <person name="Gohl D.M."/>
            <person name="Silverstein K.A.T."/>
            <person name="Koren S."/>
            <person name="Bechman K.B."/>
            <person name="Herman A."/>
            <person name="Abrahante J.E."/>
            <person name="Garbe J."/>
        </authorList>
    </citation>
    <scope>NUCLEOTIDE SEQUENCE</scope>
    <source>
        <strain evidence="16">Duluth1</strain>
        <tissue evidence="16">Whole animal</tissue>
    </source>
</reference>
<evidence type="ECO:0000256" key="4">
    <source>
        <dbReference type="ARBA" id="ARBA00008233"/>
    </source>
</evidence>
<dbReference type="PANTHER" id="PTHR21771:SF0">
    <property type="entry name" value="MITOCHONDRIA-EATING PROTEIN"/>
    <property type="match status" value="1"/>
</dbReference>
<evidence type="ECO:0000256" key="12">
    <source>
        <dbReference type="ARBA" id="ARBA00032687"/>
    </source>
</evidence>
<dbReference type="Proteomes" id="UP000828390">
    <property type="component" value="Unassembled WGS sequence"/>
</dbReference>
<evidence type="ECO:0000313" key="16">
    <source>
        <dbReference type="EMBL" id="KAH3842737.1"/>
    </source>
</evidence>
<proteinExistence type="inferred from homology"/>
<dbReference type="GO" id="GO:0008289">
    <property type="term" value="F:lipid binding"/>
    <property type="evidence" value="ECO:0007669"/>
    <property type="project" value="UniProtKB-KW"/>
</dbReference>
<comment type="caution">
    <text evidence="16">The sequence shown here is derived from an EMBL/GenBank/DDBJ whole genome shotgun (WGS) entry which is preliminary data.</text>
</comment>
<keyword evidence="17" id="KW-1185">Reference proteome</keyword>
<evidence type="ECO:0000256" key="7">
    <source>
        <dbReference type="ARBA" id="ARBA00022787"/>
    </source>
</evidence>
<dbReference type="EMBL" id="JAIWYP010000004">
    <property type="protein sequence ID" value="KAH3842737.1"/>
    <property type="molecule type" value="Genomic_DNA"/>
</dbReference>
<feature type="domain" description="Mitochondria-eating protein C-terminal" evidence="15">
    <location>
        <begin position="119"/>
        <end position="342"/>
    </location>
</feature>
<evidence type="ECO:0000256" key="2">
    <source>
        <dbReference type="ARBA" id="ARBA00004305"/>
    </source>
</evidence>
<evidence type="ECO:0000256" key="11">
    <source>
        <dbReference type="ARBA" id="ARBA00023136"/>
    </source>
</evidence>
<feature type="region of interest" description="Disordered" evidence="14">
    <location>
        <begin position="358"/>
        <end position="387"/>
    </location>
</feature>
<dbReference type="InterPro" id="IPR031981">
    <property type="entry name" value="MIEAP_C"/>
</dbReference>
<evidence type="ECO:0000313" key="17">
    <source>
        <dbReference type="Proteomes" id="UP000828390"/>
    </source>
</evidence>
<evidence type="ECO:0000256" key="3">
    <source>
        <dbReference type="ARBA" id="ARBA00004496"/>
    </source>
</evidence>
<keyword evidence="9" id="KW-0446">Lipid-binding</keyword>
<feature type="coiled-coil region" evidence="13">
    <location>
        <begin position="61"/>
        <end position="102"/>
    </location>
</feature>
<keyword evidence="8 13" id="KW-0175">Coiled coil</keyword>
<organism evidence="16 17">
    <name type="scientific">Dreissena polymorpha</name>
    <name type="common">Zebra mussel</name>
    <name type="synonym">Mytilus polymorpha</name>
    <dbReference type="NCBI Taxonomy" id="45954"/>
    <lineage>
        <taxon>Eukaryota</taxon>
        <taxon>Metazoa</taxon>
        <taxon>Spiralia</taxon>
        <taxon>Lophotrochozoa</taxon>
        <taxon>Mollusca</taxon>
        <taxon>Bivalvia</taxon>
        <taxon>Autobranchia</taxon>
        <taxon>Heteroconchia</taxon>
        <taxon>Euheterodonta</taxon>
        <taxon>Imparidentia</taxon>
        <taxon>Neoheterodontei</taxon>
        <taxon>Myida</taxon>
        <taxon>Dreissenoidea</taxon>
        <taxon>Dreissenidae</taxon>
        <taxon>Dreissena</taxon>
    </lineage>
</organism>
<evidence type="ECO:0000256" key="1">
    <source>
        <dbReference type="ARBA" id="ARBA00004294"/>
    </source>
</evidence>
<comment type="similarity">
    <text evidence="4">Belongs to the MIEAP family.</text>
</comment>
<evidence type="ECO:0000256" key="5">
    <source>
        <dbReference type="ARBA" id="ARBA00019863"/>
    </source>
</evidence>
<evidence type="ECO:0000256" key="6">
    <source>
        <dbReference type="ARBA" id="ARBA00022490"/>
    </source>
</evidence>
<dbReference type="Pfam" id="PF16026">
    <property type="entry name" value="MIEAP"/>
    <property type="match status" value="1"/>
</dbReference>
<keyword evidence="10" id="KW-0496">Mitochondrion</keyword>
<dbReference type="GO" id="GO:0035695">
    <property type="term" value="P:mitophagy by internal vacuole formation"/>
    <property type="evidence" value="ECO:0007669"/>
    <property type="project" value="TreeGrafter"/>
</dbReference>
<dbReference type="PANTHER" id="PTHR21771">
    <property type="entry name" value="MITOCHONDRIA-EATING PROTEIN-RELATED"/>
    <property type="match status" value="1"/>
</dbReference>
<comment type="subcellular location">
    <subcellularLocation>
        <location evidence="3">Cytoplasm</location>
    </subcellularLocation>
    <subcellularLocation>
        <location evidence="2">Mitochondrion matrix</location>
    </subcellularLocation>
    <subcellularLocation>
        <location evidence="1">Mitochondrion outer membrane</location>
    </subcellularLocation>
</comment>
<reference evidence="16" key="1">
    <citation type="journal article" date="2019" name="bioRxiv">
        <title>The Genome of the Zebra Mussel, Dreissena polymorpha: A Resource for Invasive Species Research.</title>
        <authorList>
            <person name="McCartney M.A."/>
            <person name="Auch B."/>
            <person name="Kono T."/>
            <person name="Mallez S."/>
            <person name="Zhang Y."/>
            <person name="Obille A."/>
            <person name="Becker A."/>
            <person name="Abrahante J.E."/>
            <person name="Garbe J."/>
            <person name="Badalamenti J.P."/>
            <person name="Herman A."/>
            <person name="Mangelson H."/>
            <person name="Liachko I."/>
            <person name="Sullivan S."/>
            <person name="Sone E.D."/>
            <person name="Koren S."/>
            <person name="Silverstein K.A.T."/>
            <person name="Beckman K.B."/>
            <person name="Gohl D.M."/>
        </authorList>
    </citation>
    <scope>NUCLEOTIDE SEQUENCE</scope>
    <source>
        <strain evidence="16">Duluth1</strain>
        <tissue evidence="16">Whole animal</tissue>
    </source>
</reference>
<keyword evidence="7" id="KW-1000">Mitochondrion outer membrane</keyword>
<dbReference type="AlphaFoldDB" id="A0A9D4KMQ2"/>
<gene>
    <name evidence="16" type="ORF">DPMN_116241</name>
</gene>